<dbReference type="Pfam" id="PF00480">
    <property type="entry name" value="ROK"/>
    <property type="match status" value="1"/>
</dbReference>
<dbReference type="SUPFAM" id="SSF53067">
    <property type="entry name" value="Actin-like ATPase domain"/>
    <property type="match status" value="1"/>
</dbReference>
<protein>
    <submittedName>
        <fullName evidence="4">ROK family transcriptional regulator</fullName>
    </submittedName>
</protein>
<evidence type="ECO:0000256" key="3">
    <source>
        <dbReference type="ARBA" id="ARBA00022629"/>
    </source>
</evidence>
<dbReference type="EMBL" id="JACRSN010000007">
    <property type="protein sequence ID" value="MBC8533560.1"/>
    <property type="molecule type" value="Genomic_DNA"/>
</dbReference>
<evidence type="ECO:0000256" key="1">
    <source>
        <dbReference type="ARBA" id="ARBA00002486"/>
    </source>
</evidence>
<proteinExistence type="inferred from homology"/>
<evidence type="ECO:0000256" key="2">
    <source>
        <dbReference type="ARBA" id="ARBA00006479"/>
    </source>
</evidence>
<dbReference type="Gene3D" id="3.30.420.40">
    <property type="match status" value="2"/>
</dbReference>
<dbReference type="CDD" id="cd00090">
    <property type="entry name" value="HTH_ARSR"/>
    <property type="match status" value="1"/>
</dbReference>
<dbReference type="SUPFAM" id="SSF46785">
    <property type="entry name" value="Winged helix' DNA-binding domain"/>
    <property type="match status" value="1"/>
</dbReference>
<dbReference type="GO" id="GO:0042732">
    <property type="term" value="P:D-xylose metabolic process"/>
    <property type="evidence" value="ECO:0007669"/>
    <property type="project" value="UniProtKB-KW"/>
</dbReference>
<dbReference type="InterPro" id="IPR011991">
    <property type="entry name" value="ArsR-like_HTH"/>
</dbReference>
<dbReference type="AlphaFoldDB" id="A0A926D6Z4"/>
<dbReference type="InterPro" id="IPR000600">
    <property type="entry name" value="ROK"/>
</dbReference>
<name>A0A926D6Z4_9FIRM</name>
<keyword evidence="5" id="KW-1185">Reference proteome</keyword>
<dbReference type="Gene3D" id="1.10.10.10">
    <property type="entry name" value="Winged helix-like DNA-binding domain superfamily/Winged helix DNA-binding domain"/>
    <property type="match status" value="1"/>
</dbReference>
<keyword evidence="3" id="KW-0859">Xylose metabolism</keyword>
<organism evidence="4 5">
    <name type="scientific">Yeguia hominis</name>
    <dbReference type="NCBI Taxonomy" id="2763662"/>
    <lineage>
        <taxon>Bacteria</taxon>
        <taxon>Bacillati</taxon>
        <taxon>Bacillota</taxon>
        <taxon>Clostridia</taxon>
        <taxon>Eubacteriales</taxon>
        <taxon>Yeguiaceae</taxon>
        <taxon>Yeguia</taxon>
    </lineage>
</organism>
<comment type="function">
    <text evidence="1">Transcriptional repressor of xylose-utilizing enzymes.</text>
</comment>
<evidence type="ECO:0000313" key="4">
    <source>
        <dbReference type="EMBL" id="MBC8533560.1"/>
    </source>
</evidence>
<gene>
    <name evidence="4" type="ORF">IAG03_05980</name>
</gene>
<evidence type="ECO:0000313" key="5">
    <source>
        <dbReference type="Proteomes" id="UP000651482"/>
    </source>
</evidence>
<dbReference type="RefSeq" id="WP_249319042.1">
    <property type="nucleotide sequence ID" value="NZ_JACRSN010000007.1"/>
</dbReference>
<dbReference type="PANTHER" id="PTHR18964">
    <property type="entry name" value="ROK (REPRESSOR, ORF, KINASE) FAMILY"/>
    <property type="match status" value="1"/>
</dbReference>
<dbReference type="PANTHER" id="PTHR18964:SF149">
    <property type="entry name" value="BIFUNCTIONAL UDP-N-ACETYLGLUCOSAMINE 2-EPIMERASE_N-ACETYLMANNOSAMINE KINASE"/>
    <property type="match status" value="1"/>
</dbReference>
<comment type="caution">
    <text evidence="4">The sequence shown here is derived from an EMBL/GenBank/DDBJ whole genome shotgun (WGS) entry which is preliminary data.</text>
</comment>
<accession>A0A926D6Z4</accession>
<dbReference type="InterPro" id="IPR036388">
    <property type="entry name" value="WH-like_DNA-bd_sf"/>
</dbReference>
<dbReference type="Pfam" id="PF13412">
    <property type="entry name" value="HTH_24"/>
    <property type="match status" value="1"/>
</dbReference>
<dbReference type="InterPro" id="IPR036390">
    <property type="entry name" value="WH_DNA-bd_sf"/>
</dbReference>
<sequence length="373" mass="40700">MPEKTLNQKLKQFNRQKIFHCLMQEGPCTKQELVSRLGLSLPTINQNLSELAGLIRESGSVGNTGGRRAKLYEIDDQSRLAVGLDITKNCITAVLVDLSGTVVHTERLPYPFVLGEAYARALADLVASSLSAVGAVPEQILGVGIAVPGLVTEDRKRIYYGKILNFTGRTVEDFSRFLPYPVTLENDANAAGFAEVWSCKNLGNAFYISLCNNIGGSVLIQNEIYTGIHQRAGEIGHMTIVPDGRVCYCGKRGCFETYCAATILSDLAGGSLSGFFSLLKSGNLRASAVWQEYLQALAIAVNNIHMLFDCDVILGGYVGAYMEPYLPELQKLAADRNTFASDAAYIRVCRYQTEAPAAGAALPYIDRFRKSLR</sequence>
<dbReference type="InterPro" id="IPR043129">
    <property type="entry name" value="ATPase_NBD"/>
</dbReference>
<keyword evidence="3" id="KW-0119">Carbohydrate metabolism</keyword>
<comment type="similarity">
    <text evidence="2">Belongs to the ROK (NagC/XylR) family.</text>
</comment>
<dbReference type="Proteomes" id="UP000651482">
    <property type="component" value="Unassembled WGS sequence"/>
</dbReference>
<reference evidence="4" key="1">
    <citation type="submission" date="2020-08" db="EMBL/GenBank/DDBJ databases">
        <title>Genome public.</title>
        <authorList>
            <person name="Liu C."/>
            <person name="Sun Q."/>
        </authorList>
    </citation>
    <scope>NUCLEOTIDE SEQUENCE</scope>
    <source>
        <strain evidence="4">NSJ-40</strain>
    </source>
</reference>